<keyword evidence="5" id="KW-0418">Kinase</keyword>
<gene>
    <name evidence="5" type="ORF">NIES267_20150</name>
</gene>
<dbReference type="InterPro" id="IPR008271">
    <property type="entry name" value="Ser/Thr_kinase_AS"/>
</dbReference>
<proteinExistence type="predicted"/>
<evidence type="ECO:0000313" key="6">
    <source>
        <dbReference type="Proteomes" id="UP000218418"/>
    </source>
</evidence>
<feature type="transmembrane region" description="Helical" evidence="3">
    <location>
        <begin position="306"/>
        <end position="324"/>
    </location>
</feature>
<keyword evidence="3" id="KW-1133">Transmembrane helix</keyword>
<dbReference type="Proteomes" id="UP000218418">
    <property type="component" value="Chromosome"/>
</dbReference>
<name>A0A1Z4LMY1_9CYAN</name>
<dbReference type="InterPro" id="IPR011009">
    <property type="entry name" value="Kinase-like_dom_sf"/>
</dbReference>
<keyword evidence="5" id="KW-0808">Transferase</keyword>
<keyword evidence="2" id="KW-0067">ATP-binding</keyword>
<feature type="domain" description="Protein kinase" evidence="4">
    <location>
        <begin position="12"/>
        <end position="269"/>
    </location>
</feature>
<dbReference type="SUPFAM" id="SSF56112">
    <property type="entry name" value="Protein kinase-like (PK-like)"/>
    <property type="match status" value="1"/>
</dbReference>
<evidence type="ECO:0000256" key="1">
    <source>
        <dbReference type="ARBA" id="ARBA00022741"/>
    </source>
</evidence>
<evidence type="ECO:0000313" key="5">
    <source>
        <dbReference type="EMBL" id="BAY82534.1"/>
    </source>
</evidence>
<dbReference type="OrthoDB" id="5518868at2"/>
<evidence type="ECO:0000256" key="2">
    <source>
        <dbReference type="ARBA" id="ARBA00022840"/>
    </source>
</evidence>
<dbReference type="GO" id="GO:0005524">
    <property type="term" value="F:ATP binding"/>
    <property type="evidence" value="ECO:0007669"/>
    <property type="project" value="UniProtKB-KW"/>
</dbReference>
<dbReference type="AlphaFoldDB" id="A0A1Z4LMY1"/>
<dbReference type="PROSITE" id="PS00108">
    <property type="entry name" value="PROTEIN_KINASE_ST"/>
    <property type="match status" value="1"/>
</dbReference>
<dbReference type="GO" id="GO:0004674">
    <property type="term" value="F:protein serine/threonine kinase activity"/>
    <property type="evidence" value="ECO:0007669"/>
    <property type="project" value="UniProtKB-KW"/>
</dbReference>
<dbReference type="PANTHER" id="PTHR24363">
    <property type="entry name" value="SERINE/THREONINE PROTEIN KINASE"/>
    <property type="match status" value="1"/>
</dbReference>
<dbReference type="PROSITE" id="PS50011">
    <property type="entry name" value="PROTEIN_KINASE_DOM"/>
    <property type="match status" value="1"/>
</dbReference>
<keyword evidence="3" id="KW-0472">Membrane</keyword>
<dbReference type="EMBL" id="AP018227">
    <property type="protein sequence ID" value="BAY82534.1"/>
    <property type="molecule type" value="Genomic_DNA"/>
</dbReference>
<accession>A0A1Z4LMY1</accession>
<sequence>MLEQEQLLQERYQLKEKLGQHSGRQTWLAEDISIEPAETVILKFLASSEELQWQDLKLFEREADILKQLSHAGIPEYLDYFTLVDDNSYFALVEEYLPGSSLKQLIERKQRFTEKELQNIAIDVLEILCYLHTLNPLVIHRDIKPSNLILGEDKRVYLIDFGAVQDSATAQGATFTVVGTYGYAPVEQFGGRTVPASDLYALGATLIHLATGTIPADLPQKHMRIQFQEQVSLSASFIRWIEKLTEPDIEKRFSSASLALEALNGHLTVNSLAQITQTQGSPIKLNKSDNYLEIEIPPRGFKFDDVFLMIFCIIWLILFISMIIPLSSILFWIFGLYIVNLYLFASYGKIFIQFNKTDFLIKWKLFNFSYERIGKTSTINNIGSGPSSFEINEKKIKKISIQAKADEYNFGAFLTDVERKWLIKEIKDWLDT</sequence>
<reference evidence="5 6" key="1">
    <citation type="submission" date="2017-06" db="EMBL/GenBank/DDBJ databases">
        <title>Genome sequencing of cyanobaciteial culture collection at National Institute for Environmental Studies (NIES).</title>
        <authorList>
            <person name="Hirose Y."/>
            <person name="Shimura Y."/>
            <person name="Fujisawa T."/>
            <person name="Nakamura Y."/>
            <person name="Kawachi M."/>
        </authorList>
    </citation>
    <scope>NUCLEOTIDE SEQUENCE [LARGE SCALE GENOMIC DNA]</scope>
    <source>
        <strain evidence="5 6">NIES-267</strain>
    </source>
</reference>
<organism evidence="5 6">
    <name type="scientific">Calothrix parasitica NIES-267</name>
    <dbReference type="NCBI Taxonomy" id="1973488"/>
    <lineage>
        <taxon>Bacteria</taxon>
        <taxon>Bacillati</taxon>
        <taxon>Cyanobacteriota</taxon>
        <taxon>Cyanophyceae</taxon>
        <taxon>Nostocales</taxon>
        <taxon>Calotrichaceae</taxon>
        <taxon>Calothrix</taxon>
    </lineage>
</organism>
<evidence type="ECO:0000259" key="4">
    <source>
        <dbReference type="PROSITE" id="PS50011"/>
    </source>
</evidence>
<dbReference type="PANTHER" id="PTHR24363:SF7">
    <property type="entry name" value="SERINE_THREONINE-PROTEIN KINASE-LIKE PROTEIN E"/>
    <property type="match status" value="1"/>
</dbReference>
<dbReference type="Gene3D" id="1.10.510.10">
    <property type="entry name" value="Transferase(Phosphotransferase) domain 1"/>
    <property type="match status" value="1"/>
</dbReference>
<protein>
    <submittedName>
        <fullName evidence="5">Serine/threonine protein kinase</fullName>
    </submittedName>
</protein>
<dbReference type="SMART" id="SM00220">
    <property type="entry name" value="S_TKc"/>
    <property type="match status" value="1"/>
</dbReference>
<dbReference type="CDD" id="cd14014">
    <property type="entry name" value="STKc_PknB_like"/>
    <property type="match status" value="1"/>
</dbReference>
<keyword evidence="6" id="KW-1185">Reference proteome</keyword>
<evidence type="ECO:0000256" key="3">
    <source>
        <dbReference type="SAM" id="Phobius"/>
    </source>
</evidence>
<keyword evidence="1" id="KW-0547">Nucleotide-binding</keyword>
<feature type="transmembrane region" description="Helical" evidence="3">
    <location>
        <begin position="330"/>
        <end position="352"/>
    </location>
</feature>
<dbReference type="Pfam" id="PF00069">
    <property type="entry name" value="Pkinase"/>
    <property type="match status" value="1"/>
</dbReference>
<keyword evidence="5" id="KW-0723">Serine/threonine-protein kinase</keyword>
<dbReference type="InterPro" id="IPR000719">
    <property type="entry name" value="Prot_kinase_dom"/>
</dbReference>
<keyword evidence="3" id="KW-0812">Transmembrane</keyword>